<dbReference type="AlphaFoldDB" id="A0A218WI62"/>
<dbReference type="Proteomes" id="UP000197138">
    <property type="component" value="Unassembled WGS sequence"/>
</dbReference>
<evidence type="ECO:0000313" key="3">
    <source>
        <dbReference type="Proteomes" id="UP000197138"/>
    </source>
</evidence>
<proteinExistence type="predicted"/>
<name>A0A218WI62_PUNGR</name>
<comment type="caution">
    <text evidence="2">The sequence shown here is derived from an EMBL/GenBank/DDBJ whole genome shotgun (WGS) entry which is preliminary data.</text>
</comment>
<organism evidence="2 3">
    <name type="scientific">Punica granatum</name>
    <name type="common">Pomegranate</name>
    <dbReference type="NCBI Taxonomy" id="22663"/>
    <lineage>
        <taxon>Eukaryota</taxon>
        <taxon>Viridiplantae</taxon>
        <taxon>Streptophyta</taxon>
        <taxon>Embryophyta</taxon>
        <taxon>Tracheophyta</taxon>
        <taxon>Spermatophyta</taxon>
        <taxon>Magnoliopsida</taxon>
        <taxon>eudicotyledons</taxon>
        <taxon>Gunneridae</taxon>
        <taxon>Pentapetalae</taxon>
        <taxon>rosids</taxon>
        <taxon>malvids</taxon>
        <taxon>Myrtales</taxon>
        <taxon>Lythraceae</taxon>
        <taxon>Punica</taxon>
    </lineage>
</organism>
<protein>
    <submittedName>
        <fullName evidence="2">Uncharacterized protein</fullName>
    </submittedName>
</protein>
<evidence type="ECO:0000313" key="2">
    <source>
        <dbReference type="EMBL" id="OWM72524.1"/>
    </source>
</evidence>
<evidence type="ECO:0000256" key="1">
    <source>
        <dbReference type="SAM" id="MobiDB-lite"/>
    </source>
</evidence>
<reference evidence="3" key="1">
    <citation type="journal article" date="2017" name="Plant J.">
        <title>The pomegranate (Punica granatum L.) genome and the genomics of punicalagin biosynthesis.</title>
        <authorList>
            <person name="Qin G."/>
            <person name="Xu C."/>
            <person name="Ming R."/>
            <person name="Tang H."/>
            <person name="Guyot R."/>
            <person name="Kramer E.M."/>
            <person name="Hu Y."/>
            <person name="Yi X."/>
            <person name="Qi Y."/>
            <person name="Xu X."/>
            <person name="Gao Z."/>
            <person name="Pan H."/>
            <person name="Jian J."/>
            <person name="Tian Y."/>
            <person name="Yue Z."/>
            <person name="Xu Y."/>
        </authorList>
    </citation>
    <scope>NUCLEOTIDE SEQUENCE [LARGE SCALE GENOMIC DNA]</scope>
    <source>
        <strain evidence="3">cv. Dabenzi</strain>
    </source>
</reference>
<gene>
    <name evidence="2" type="ORF">CDL15_Pgr018377</name>
</gene>
<sequence>MAPSSVVRDGSEDRGGSVGQSKSGAKATRLSDQCFFVSIIWYYRDALLSCPCLDKARDDEYGGRDSEAERFDEEGEGDGVELFFVICK</sequence>
<dbReference type="EMBL" id="MTKT01004280">
    <property type="protein sequence ID" value="OWM72524.1"/>
    <property type="molecule type" value="Genomic_DNA"/>
</dbReference>
<accession>A0A218WI62</accession>
<feature type="region of interest" description="Disordered" evidence="1">
    <location>
        <begin position="1"/>
        <end position="28"/>
    </location>
</feature>